<evidence type="ECO:0000313" key="1">
    <source>
        <dbReference type="Proteomes" id="UP000095285"/>
    </source>
</evidence>
<dbReference type="WBParaSite" id="EN70_3488">
    <property type="protein sequence ID" value="EN70_3488"/>
    <property type="gene ID" value="EN70_3488"/>
</dbReference>
<protein>
    <submittedName>
        <fullName evidence="2">Transposase</fullName>
    </submittedName>
</protein>
<dbReference type="Proteomes" id="UP000095285">
    <property type="component" value="Unassembled WGS sequence"/>
</dbReference>
<keyword evidence="1" id="KW-1185">Reference proteome</keyword>
<evidence type="ECO:0000313" key="2">
    <source>
        <dbReference type="WBParaSite" id="EN70_3488"/>
    </source>
</evidence>
<organism evidence="1 2">
    <name type="scientific">Loa loa</name>
    <name type="common">Eye worm</name>
    <name type="synonym">Filaria loa</name>
    <dbReference type="NCBI Taxonomy" id="7209"/>
    <lineage>
        <taxon>Eukaryota</taxon>
        <taxon>Metazoa</taxon>
        <taxon>Ecdysozoa</taxon>
        <taxon>Nematoda</taxon>
        <taxon>Chromadorea</taxon>
        <taxon>Rhabditida</taxon>
        <taxon>Spirurina</taxon>
        <taxon>Spiruromorpha</taxon>
        <taxon>Filarioidea</taxon>
        <taxon>Onchocercidae</taxon>
        <taxon>Loa</taxon>
    </lineage>
</organism>
<name>A0A1I7VKD4_LOALO</name>
<proteinExistence type="predicted"/>
<dbReference type="AlphaFoldDB" id="A0A1I7VKD4"/>
<reference evidence="2" key="2">
    <citation type="submission" date="2016-11" db="UniProtKB">
        <authorList>
            <consortium name="WormBaseParasite"/>
        </authorList>
    </citation>
    <scope>IDENTIFICATION</scope>
</reference>
<reference evidence="1" key="1">
    <citation type="submission" date="2012-04" db="EMBL/GenBank/DDBJ databases">
        <title>The Genome Sequence of Loa loa.</title>
        <authorList>
            <consortium name="The Broad Institute Genome Sequencing Platform"/>
            <consortium name="Broad Institute Genome Sequencing Center for Infectious Disease"/>
            <person name="Nutman T.B."/>
            <person name="Fink D.L."/>
            <person name="Russ C."/>
            <person name="Young S."/>
            <person name="Zeng Q."/>
            <person name="Gargeya S."/>
            <person name="Alvarado L."/>
            <person name="Berlin A."/>
            <person name="Chapman S.B."/>
            <person name="Chen Z."/>
            <person name="Freedman E."/>
            <person name="Gellesch M."/>
            <person name="Goldberg J."/>
            <person name="Griggs A."/>
            <person name="Gujja S."/>
            <person name="Heilman E.R."/>
            <person name="Heiman D."/>
            <person name="Howarth C."/>
            <person name="Mehta T."/>
            <person name="Neiman D."/>
            <person name="Pearson M."/>
            <person name="Roberts A."/>
            <person name="Saif S."/>
            <person name="Shea T."/>
            <person name="Shenoy N."/>
            <person name="Sisk P."/>
            <person name="Stolte C."/>
            <person name="Sykes S."/>
            <person name="White J."/>
            <person name="Yandava C."/>
            <person name="Haas B."/>
            <person name="Henn M.R."/>
            <person name="Nusbaum C."/>
            <person name="Birren B."/>
        </authorList>
    </citation>
    <scope>NUCLEOTIDE SEQUENCE [LARGE SCALE GENOMIC DNA]</scope>
</reference>
<sequence>MERNCPNRRKLCFSEKEAQLSTVLITTKTLRWMLNAITQWTHRSLEQPKNNWNSQLQLYDRTEESKGQTDFIIMESINEYNGRYRVRWPWKE</sequence>
<accession>A0A1I7VKD4</accession>